<evidence type="ECO:0000313" key="5">
    <source>
        <dbReference type="Proteomes" id="UP000199580"/>
    </source>
</evidence>
<evidence type="ECO:0000313" key="4">
    <source>
        <dbReference type="EMBL" id="SDK01370.1"/>
    </source>
</evidence>
<dbReference type="InterPro" id="IPR013517">
    <property type="entry name" value="FG-GAP"/>
</dbReference>
<dbReference type="SUPFAM" id="SSF50965">
    <property type="entry name" value="Galactose oxidase, central domain"/>
    <property type="match status" value="1"/>
</dbReference>
<organism evidence="4 5">
    <name type="scientific">Flavobacterium noncentrifugens</name>
    <dbReference type="NCBI Taxonomy" id="1128970"/>
    <lineage>
        <taxon>Bacteria</taxon>
        <taxon>Pseudomonadati</taxon>
        <taxon>Bacteroidota</taxon>
        <taxon>Flavobacteriia</taxon>
        <taxon>Flavobacteriales</taxon>
        <taxon>Flavobacteriaceae</taxon>
        <taxon>Flavobacterium</taxon>
    </lineage>
</organism>
<dbReference type="InterPro" id="IPR028994">
    <property type="entry name" value="Integrin_alpha_N"/>
</dbReference>
<gene>
    <name evidence="4" type="ORF">SAMN04487935_2304</name>
</gene>
<evidence type="ECO:0000256" key="2">
    <source>
        <dbReference type="SAM" id="SignalP"/>
    </source>
</evidence>
<dbReference type="Proteomes" id="UP000199580">
    <property type="component" value="Unassembled WGS sequence"/>
</dbReference>
<sequence>MKKHFFFAAFLICQFSFSQFTLSPFSPTSDANNGFYFGSQMSVSGNRIAALVQPSEMLPGFTGKLYHFDANTLQQTAALLPVGITPTDGFGSAVSQTMHFTVVGAAYDDHLIEDAGAVYVYNNISGNWSQTITAPDAAVAGHFGTYIETYGTRMFISAVDADNNGAVYFYHYNGSQWEFSQKLTVPNMKDFGNKVRFQSEQLIISSTTSEFKKSFNLFVMNSDNSSWILESSSPGFGNLEDTVSDFCFVNGRIYMLSDGLNLRSQVQTVDYFGQGQWSVEPALEVIEGNDHFFTRIEVTGGKMFLGSNGYALLMARKYPVLYYRNIMGAWTFQSSIYGTGPEGVDDHFGSSMFTDGSNMIIGSANEGTILPYGKAYKFSLTLGTDDFQKDAVSLYPNPSSDMVYIQNQNLNKIVKSEIYSVTGKLLSTAENVEQLSIGNLANGIYFAKLYVANGSNQTYKIIKN</sequence>
<dbReference type="AlphaFoldDB" id="A0A1G8YH23"/>
<dbReference type="Gene3D" id="2.130.10.130">
    <property type="entry name" value="Integrin alpha, N-terminal"/>
    <property type="match status" value="1"/>
</dbReference>
<feature type="signal peptide" evidence="2">
    <location>
        <begin position="1"/>
        <end position="18"/>
    </location>
</feature>
<evidence type="ECO:0000259" key="3">
    <source>
        <dbReference type="Pfam" id="PF18962"/>
    </source>
</evidence>
<evidence type="ECO:0000256" key="1">
    <source>
        <dbReference type="ARBA" id="ARBA00022729"/>
    </source>
</evidence>
<dbReference type="EMBL" id="FNEZ01000003">
    <property type="protein sequence ID" value="SDK01370.1"/>
    <property type="molecule type" value="Genomic_DNA"/>
</dbReference>
<dbReference type="PANTHER" id="PTHR36220:SF1">
    <property type="entry name" value="GAMMA TUBULIN COMPLEX COMPONENT C-TERMINAL DOMAIN-CONTAINING PROTEIN"/>
    <property type="match status" value="1"/>
</dbReference>
<feature type="chain" id="PRO_5011535148" evidence="2">
    <location>
        <begin position="19"/>
        <end position="464"/>
    </location>
</feature>
<reference evidence="4 5" key="1">
    <citation type="submission" date="2016-10" db="EMBL/GenBank/DDBJ databases">
        <authorList>
            <person name="de Groot N.N."/>
        </authorList>
    </citation>
    <scope>NUCLEOTIDE SEQUENCE [LARGE SCALE GENOMIC DNA]</scope>
    <source>
        <strain evidence="4 5">CGMCC 1.10076</strain>
    </source>
</reference>
<protein>
    <submittedName>
        <fullName evidence="4">Por secretion system C-terminal sorting domain-containing protein</fullName>
    </submittedName>
</protein>
<dbReference type="Pfam" id="PF14312">
    <property type="entry name" value="FG-GAP_2"/>
    <property type="match status" value="1"/>
</dbReference>
<dbReference type="InterPro" id="IPR011043">
    <property type="entry name" value="Gal_Oxase/kelch_b-propeller"/>
</dbReference>
<name>A0A1G8YH23_9FLAO</name>
<dbReference type="InterPro" id="IPR026444">
    <property type="entry name" value="Secre_tail"/>
</dbReference>
<dbReference type="PANTHER" id="PTHR36220">
    <property type="entry name" value="UNNAMED PRODUCT"/>
    <property type="match status" value="1"/>
</dbReference>
<dbReference type="OrthoDB" id="1405326at2"/>
<dbReference type="Pfam" id="PF18962">
    <property type="entry name" value="Por_Secre_tail"/>
    <property type="match status" value="1"/>
</dbReference>
<dbReference type="NCBIfam" id="TIGR04183">
    <property type="entry name" value="Por_Secre_tail"/>
    <property type="match status" value="1"/>
</dbReference>
<feature type="domain" description="Secretion system C-terminal sorting" evidence="3">
    <location>
        <begin position="394"/>
        <end position="462"/>
    </location>
</feature>
<dbReference type="RefSeq" id="WP_091395452.1">
    <property type="nucleotide sequence ID" value="NZ_BKAI01000006.1"/>
</dbReference>
<proteinExistence type="predicted"/>
<keyword evidence="5" id="KW-1185">Reference proteome</keyword>
<dbReference type="STRING" id="1128970.SAMN04487935_2304"/>
<accession>A0A1G8YH23</accession>
<keyword evidence="1 2" id="KW-0732">Signal</keyword>